<gene>
    <name evidence="6" type="ORF">GSLYS_00010257001</name>
</gene>
<dbReference type="SUPFAM" id="SSF49785">
    <property type="entry name" value="Galactose-binding domain-like"/>
    <property type="match status" value="2"/>
</dbReference>
<dbReference type="Proteomes" id="UP001497497">
    <property type="component" value="Unassembled WGS sequence"/>
</dbReference>
<dbReference type="Pfam" id="PF22633">
    <property type="entry name" value="F5_F8_type_C_2"/>
    <property type="match status" value="1"/>
</dbReference>
<keyword evidence="1" id="KW-0479">Metal-binding</keyword>
<keyword evidence="2" id="KW-0106">Calcium</keyword>
<evidence type="ECO:0000256" key="3">
    <source>
        <dbReference type="ARBA" id="ARBA00023157"/>
    </source>
</evidence>
<dbReference type="AlphaFoldDB" id="A0AAV2HSA2"/>
<evidence type="ECO:0000313" key="7">
    <source>
        <dbReference type="Proteomes" id="UP001497497"/>
    </source>
</evidence>
<keyword evidence="4" id="KW-0732">Signal</keyword>
<dbReference type="InterPro" id="IPR052108">
    <property type="entry name" value="MEGF/SIB"/>
</dbReference>
<dbReference type="SMART" id="SM00607">
    <property type="entry name" value="FTP"/>
    <property type="match status" value="1"/>
</dbReference>
<evidence type="ECO:0000256" key="1">
    <source>
        <dbReference type="ARBA" id="ARBA00022723"/>
    </source>
</evidence>
<sequence>MSLQGGNRQNCSAMRLLLQVLVLVLIAIHEVRSEACQVGWFGSRCQYKCHCTRNSCLDNGACQDGAECQLGWFGPGCQYQDLSVMANLSITPAHHGSSVLTDGADDTCIFNVESINVVWKTPYLLTWIRIVGTHQPFTLRFKENPASAYKDCLHVKIVEVSGTLVQDVYCTTNTTVTQLTLAWSQNVLVCSLYVSGGRNVALKETSTQSSTIISSTLAGLAVDGLTTTYSHTDTGDKTPFWLLTFSAAPLINRFVIYNRADFPIRLRGFSIDVYNKNSTRIFKYTDTDPTAELVYFVTFTRPFEPVSQVKISLPSEYLHISEVEIYGDSSCPAGWYGPECNKKCQCSDPGEACLVMTGGCSSGCAPGYHGDSCDQECLPGFWGVNCLQRCRSLCYGHICDRITGRCVQGCVQESNSPECKVDCDRGWFGANCQYKCHCTNKMCDESGLCLNDSHCELGWFGPACQYQDRSQAGNLTMSQHNVLLVSDGDDESCVLNLASIVIEWTTPIPFTWLRLIVLEPDYHDLVTFQFKAGSADGRILNCTNPRKDLIDRRTTDFYCDIHVTVSQLIIHLNEKRSVCSVYVSGGRNVALRQYASQSSTYSKMGYNLARALNAVDGSTLSSYSSGSCSRTDVEDPNPSWTLSFQIPQIVNRLVIYNNYEINDTHCCPGGLHEFKITSSNGDVIYEFNSSDVTLKHPQKMYNILVSSINQDPITSVTIESTVTDDFHTFERFIALCEVEIYGDSMCPFGKYGRDCRGTCRCAVDGESCFVTTGGCQSGCAPGYYGEGCVNVCPEGTWGIDCREKCSVDCLSFCNVKNGDCDF</sequence>
<evidence type="ECO:0000259" key="5">
    <source>
        <dbReference type="SMART" id="SM00607"/>
    </source>
</evidence>
<dbReference type="GO" id="GO:0046872">
    <property type="term" value="F:metal ion binding"/>
    <property type="evidence" value="ECO:0007669"/>
    <property type="project" value="UniProtKB-KW"/>
</dbReference>
<reference evidence="6 7" key="1">
    <citation type="submission" date="2024-04" db="EMBL/GenBank/DDBJ databases">
        <authorList>
            <consortium name="Genoscope - CEA"/>
            <person name="William W."/>
        </authorList>
    </citation>
    <scope>NUCLEOTIDE SEQUENCE [LARGE SCALE GENOMIC DNA]</scope>
</reference>
<evidence type="ECO:0000256" key="2">
    <source>
        <dbReference type="ARBA" id="ARBA00022837"/>
    </source>
</evidence>
<keyword evidence="3" id="KW-1015">Disulfide bond</keyword>
<feature type="signal peptide" evidence="4">
    <location>
        <begin position="1"/>
        <end position="33"/>
    </location>
</feature>
<dbReference type="PANTHER" id="PTHR24035:SF109">
    <property type="entry name" value="PROTEIN DRAPER"/>
    <property type="match status" value="1"/>
</dbReference>
<dbReference type="InterPro" id="IPR006585">
    <property type="entry name" value="FTP1"/>
</dbReference>
<accession>A0AAV2HSA2</accession>
<dbReference type="CDD" id="cd00055">
    <property type="entry name" value="EGF_Lam"/>
    <property type="match status" value="1"/>
</dbReference>
<evidence type="ECO:0000313" key="6">
    <source>
        <dbReference type="EMBL" id="CAL1536344.1"/>
    </source>
</evidence>
<organism evidence="6 7">
    <name type="scientific">Lymnaea stagnalis</name>
    <name type="common">Great pond snail</name>
    <name type="synonym">Helix stagnalis</name>
    <dbReference type="NCBI Taxonomy" id="6523"/>
    <lineage>
        <taxon>Eukaryota</taxon>
        <taxon>Metazoa</taxon>
        <taxon>Spiralia</taxon>
        <taxon>Lophotrochozoa</taxon>
        <taxon>Mollusca</taxon>
        <taxon>Gastropoda</taxon>
        <taxon>Heterobranchia</taxon>
        <taxon>Euthyneura</taxon>
        <taxon>Panpulmonata</taxon>
        <taxon>Hygrophila</taxon>
        <taxon>Lymnaeoidea</taxon>
        <taxon>Lymnaeidae</taxon>
        <taxon>Lymnaea</taxon>
    </lineage>
</organism>
<dbReference type="InterPro" id="IPR008979">
    <property type="entry name" value="Galactose-bd-like_sf"/>
</dbReference>
<dbReference type="Gene3D" id="2.170.300.10">
    <property type="entry name" value="Tie2 ligand-binding domain superfamily"/>
    <property type="match status" value="1"/>
</dbReference>
<dbReference type="PANTHER" id="PTHR24035">
    <property type="entry name" value="MULTIPLE EPIDERMAL GROWTH FACTOR-LIKE DOMAINS PROTEIN"/>
    <property type="match status" value="1"/>
</dbReference>
<dbReference type="Gene3D" id="2.60.120.260">
    <property type="entry name" value="Galactose-binding domain-like"/>
    <property type="match status" value="2"/>
</dbReference>
<proteinExistence type="predicted"/>
<dbReference type="EMBL" id="CAXITT010000227">
    <property type="protein sequence ID" value="CAL1536344.1"/>
    <property type="molecule type" value="Genomic_DNA"/>
</dbReference>
<feature type="chain" id="PRO_5043763410" description="Fucolectin tachylectin-4 pentraxin-1 domain-containing protein" evidence="4">
    <location>
        <begin position="34"/>
        <end position="822"/>
    </location>
</feature>
<comment type="caution">
    <text evidence="6">The sequence shown here is derived from an EMBL/GenBank/DDBJ whole genome shotgun (WGS) entry which is preliminary data.</text>
</comment>
<keyword evidence="7" id="KW-1185">Reference proteome</keyword>
<dbReference type="InterPro" id="IPR002049">
    <property type="entry name" value="LE_dom"/>
</dbReference>
<protein>
    <recommendedName>
        <fullName evidence="5">Fucolectin tachylectin-4 pentraxin-1 domain-containing protein</fullName>
    </recommendedName>
</protein>
<feature type="domain" description="Fucolectin tachylectin-4 pentraxin-1" evidence="5">
    <location>
        <begin position="586"/>
        <end position="749"/>
    </location>
</feature>
<evidence type="ECO:0000256" key="4">
    <source>
        <dbReference type="SAM" id="SignalP"/>
    </source>
</evidence>
<name>A0AAV2HSA2_LYMST</name>